<dbReference type="AlphaFoldDB" id="A0A6J6LXQ1"/>
<accession>A0A6J6LXQ1</accession>
<organism evidence="1">
    <name type="scientific">freshwater metagenome</name>
    <dbReference type="NCBI Taxonomy" id="449393"/>
    <lineage>
        <taxon>unclassified sequences</taxon>
        <taxon>metagenomes</taxon>
        <taxon>ecological metagenomes</taxon>
    </lineage>
</organism>
<proteinExistence type="predicted"/>
<protein>
    <submittedName>
        <fullName evidence="1">Unannotated protein</fullName>
    </submittedName>
</protein>
<evidence type="ECO:0000313" key="1">
    <source>
        <dbReference type="EMBL" id="CAB4665678.1"/>
    </source>
</evidence>
<dbReference type="EMBL" id="CAEZWQ010000090">
    <property type="protein sequence ID" value="CAB4665678.1"/>
    <property type="molecule type" value="Genomic_DNA"/>
</dbReference>
<gene>
    <name evidence="1" type="ORF">UFOPK2275_00805</name>
</gene>
<name>A0A6J6LXQ1_9ZZZZ</name>
<reference evidence="1" key="1">
    <citation type="submission" date="2020-05" db="EMBL/GenBank/DDBJ databases">
        <authorList>
            <person name="Chiriac C."/>
            <person name="Salcher M."/>
            <person name="Ghai R."/>
            <person name="Kavagutti S V."/>
        </authorList>
    </citation>
    <scope>NUCLEOTIDE SEQUENCE</scope>
</reference>
<sequence>MSCKSAASRITKFAPPSRSSCIIACSKTVMECSYTSLWWWCSSTSRRSFGISGINISANPVSTRIVIPLRGLGDIRILVNSSLTRSAETMAIREDKSFIDETTSVSISKSSWLAKRAARIMRSGSSLKESLGFPGVRKTFFARSANPLNGSINSGSWPVSSSAIEFTVKSRRAKSPRISFPYSTSGLRESGSYCSLRYVVTSTVVSPRLPATVPNAIPVSQTFSAHACKIFLLSCGSAFVVKSKSFPRRPKIASRTGPPTRAKVNPLALNACASELARGARSMRERIANSPAAPNALVTISKIRAVPLLHDPGTWCGQRRY</sequence>